<dbReference type="HOGENOM" id="CLU_1838022_0_0_1"/>
<name>C0HIG3_MAIZE</name>
<proteinExistence type="evidence at transcript level"/>
<dbReference type="AlphaFoldDB" id="C0HIG3"/>
<accession>C0HIG3</accession>
<dbReference type="EMBL" id="BT062119">
    <property type="protein sequence ID" value="ACN26816.1"/>
    <property type="molecule type" value="mRNA"/>
</dbReference>
<organism evidence="1">
    <name type="scientific">Zea mays</name>
    <name type="common">Maize</name>
    <dbReference type="NCBI Taxonomy" id="4577"/>
    <lineage>
        <taxon>Eukaryota</taxon>
        <taxon>Viridiplantae</taxon>
        <taxon>Streptophyta</taxon>
        <taxon>Embryophyta</taxon>
        <taxon>Tracheophyta</taxon>
        <taxon>Spermatophyta</taxon>
        <taxon>Magnoliopsida</taxon>
        <taxon>Liliopsida</taxon>
        <taxon>Poales</taxon>
        <taxon>Poaceae</taxon>
        <taxon>PACMAD clade</taxon>
        <taxon>Panicoideae</taxon>
        <taxon>Andropogonodae</taxon>
        <taxon>Andropogoneae</taxon>
        <taxon>Tripsacinae</taxon>
        <taxon>Zea</taxon>
    </lineage>
</organism>
<evidence type="ECO:0000313" key="1">
    <source>
        <dbReference type="EMBL" id="ACN26816.1"/>
    </source>
</evidence>
<sequence>MPSPAEASSLHCASSSLSLQLDAQLLLCSAMATAPWIFLCARACSFVHPWPHVGALLCTRPAFSPRVARPNAELSPALCSSSQTLHCRVPGRVCVVVFFRGNVHFAVVLRFLLGPAWVLVDGQARPFFPCLAGRRSVTPS</sequence>
<reference evidence="1" key="1">
    <citation type="journal article" date="2009" name="PLoS Genet.">
        <title>Sequencing, mapping, and analysis of 27,455 maize full-length cDNAs.</title>
        <authorList>
            <person name="Soderlund C."/>
            <person name="Descour A."/>
            <person name="Kudrna D."/>
            <person name="Bomhoff M."/>
            <person name="Boyd L."/>
            <person name="Currie J."/>
            <person name="Angelova A."/>
            <person name="Collura K."/>
            <person name="Wissotski M."/>
            <person name="Ashley E."/>
            <person name="Morrow D."/>
            <person name="Fernandes J."/>
            <person name="Walbot V."/>
            <person name="Yu Y."/>
        </authorList>
    </citation>
    <scope>NUCLEOTIDE SEQUENCE</scope>
    <source>
        <strain evidence="1">B73</strain>
    </source>
</reference>
<protein>
    <submittedName>
        <fullName evidence="1">Uncharacterized protein</fullName>
    </submittedName>
</protein>